<gene>
    <name evidence="3" type="ORF">EGK68_25805</name>
</gene>
<proteinExistence type="predicted"/>
<keyword evidence="1" id="KW-0175">Coiled coil</keyword>
<sequence length="123" mass="13669">MNRLNVLAAGMLMVVATGFISWRAGWQAHADHTREQAANRRMQAERTVRQAELKAEAVRESGRVTDKTLTREVVKYVRSPNHGVCRFDDAAVQLRQRAIDAAGSLPGFDEPAVPARESGTKQR</sequence>
<evidence type="ECO:0000313" key="3">
    <source>
        <dbReference type="EMBL" id="RSB22254.1"/>
    </source>
</evidence>
<dbReference type="Proteomes" id="UP000275321">
    <property type="component" value="Unassembled WGS sequence"/>
</dbReference>
<evidence type="ECO:0000256" key="2">
    <source>
        <dbReference type="SAM" id="MobiDB-lite"/>
    </source>
</evidence>
<comment type="caution">
    <text evidence="3">The sequence shown here is derived from an EMBL/GenBank/DDBJ whole genome shotgun (WGS) entry which is preliminary data.</text>
</comment>
<evidence type="ECO:0000256" key="1">
    <source>
        <dbReference type="SAM" id="Coils"/>
    </source>
</evidence>
<feature type="region of interest" description="Disordered" evidence="2">
    <location>
        <begin position="103"/>
        <end position="123"/>
    </location>
</feature>
<accession>A0A427KE54</accession>
<name>A0A427KE54_ENTCL</name>
<feature type="coiled-coil region" evidence="1">
    <location>
        <begin position="34"/>
        <end position="61"/>
    </location>
</feature>
<organism evidence="3 4">
    <name type="scientific">Enterobacter cloacae</name>
    <dbReference type="NCBI Taxonomy" id="550"/>
    <lineage>
        <taxon>Bacteria</taxon>
        <taxon>Pseudomonadati</taxon>
        <taxon>Pseudomonadota</taxon>
        <taxon>Gammaproteobacteria</taxon>
        <taxon>Enterobacterales</taxon>
        <taxon>Enterobacteriaceae</taxon>
        <taxon>Enterobacter</taxon>
        <taxon>Enterobacter cloacae complex</taxon>
    </lineage>
</organism>
<evidence type="ECO:0000313" key="4">
    <source>
        <dbReference type="Proteomes" id="UP000275321"/>
    </source>
</evidence>
<dbReference type="EMBL" id="RHWT01000093">
    <property type="protein sequence ID" value="RSB22254.1"/>
    <property type="molecule type" value="Genomic_DNA"/>
</dbReference>
<reference evidence="3 4" key="1">
    <citation type="submission" date="2018-10" db="EMBL/GenBank/DDBJ databases">
        <title>Transmission dynamics of multidrug resistant bacteria on intensive care unit surfaces.</title>
        <authorList>
            <person name="D'Souza A.W."/>
            <person name="Potter R.F."/>
            <person name="Wallace M."/>
            <person name="Shupe A."/>
            <person name="Patel S."/>
            <person name="Sun S."/>
            <person name="Gul D."/>
            <person name="Kwon J.H."/>
            <person name="Andleeb S."/>
            <person name="Burnham C.-A.D."/>
            <person name="Dantas G."/>
        </authorList>
    </citation>
    <scope>NUCLEOTIDE SEQUENCE [LARGE SCALE GENOMIC DNA]</scope>
    <source>
        <strain evidence="3 4">EC_073</strain>
    </source>
</reference>
<protein>
    <submittedName>
        <fullName evidence="3">Uncharacterized protein</fullName>
    </submittedName>
</protein>
<dbReference type="AlphaFoldDB" id="A0A427KE54"/>